<proteinExistence type="predicted"/>
<reference evidence="1" key="1">
    <citation type="submission" date="2023-07" db="EMBL/GenBank/DDBJ databases">
        <title>Genomic Encyclopedia of Type Strains, Phase IV (KMG-IV): sequencing the most valuable type-strain genomes for metagenomic binning, comparative biology and taxonomic classification.</title>
        <authorList>
            <person name="Goeker M."/>
        </authorList>
    </citation>
    <scope>NUCLEOTIDE SEQUENCE</scope>
    <source>
        <strain evidence="1">DSM 26174</strain>
    </source>
</reference>
<dbReference type="RefSeq" id="WP_309936474.1">
    <property type="nucleotide sequence ID" value="NZ_AP025305.1"/>
</dbReference>
<gene>
    <name evidence="1" type="ORF">HNQ88_000016</name>
</gene>
<protein>
    <submittedName>
        <fullName evidence="1">Uncharacterized protein</fullName>
    </submittedName>
</protein>
<sequence length="179" mass="21298">MNKLYPKDKNSILREAQSRVKSTLICRMIDMVKEEYVLRNNPLGLECSTICRIKSAKSYPLQAFDRFYIQLAGIYRYKFDDGQLAFCFDGLSQEEKYAKEWSDCFNEWVNDFLRHEHFINTVLEVSVMDQSERMQTLASNRLYEFLNKQFALQIYKYGGLIDKNAQPKKKKKKQRKTNK</sequence>
<keyword evidence="2" id="KW-1185">Reference proteome</keyword>
<evidence type="ECO:0000313" key="1">
    <source>
        <dbReference type="EMBL" id="MDR6237040.1"/>
    </source>
</evidence>
<dbReference type="Proteomes" id="UP001185092">
    <property type="component" value="Unassembled WGS sequence"/>
</dbReference>
<dbReference type="EMBL" id="JAVDQD010000001">
    <property type="protein sequence ID" value="MDR6237040.1"/>
    <property type="molecule type" value="Genomic_DNA"/>
</dbReference>
<evidence type="ECO:0000313" key="2">
    <source>
        <dbReference type="Proteomes" id="UP001185092"/>
    </source>
</evidence>
<dbReference type="AlphaFoldDB" id="A0AAE4BQS3"/>
<name>A0AAE4BQS3_9BACT</name>
<comment type="caution">
    <text evidence="1">The sequence shown here is derived from an EMBL/GenBank/DDBJ whole genome shotgun (WGS) entry which is preliminary data.</text>
</comment>
<organism evidence="1 2">
    <name type="scientific">Aureibacter tunicatorum</name>
    <dbReference type="NCBI Taxonomy" id="866807"/>
    <lineage>
        <taxon>Bacteria</taxon>
        <taxon>Pseudomonadati</taxon>
        <taxon>Bacteroidota</taxon>
        <taxon>Cytophagia</taxon>
        <taxon>Cytophagales</taxon>
        <taxon>Persicobacteraceae</taxon>
        <taxon>Aureibacter</taxon>
    </lineage>
</organism>
<accession>A0AAE4BQS3</accession>